<name>A0A835Y4K3_9CHLO</name>
<dbReference type="InterPro" id="IPR008752">
    <property type="entry name" value="Peptidase_M11"/>
</dbReference>
<evidence type="ECO:0000256" key="1">
    <source>
        <dbReference type="SAM" id="MobiDB-lite"/>
    </source>
</evidence>
<reference evidence="3" key="1">
    <citation type="journal article" date="2020" name="bioRxiv">
        <title>Comparative genomics of Chlamydomonas.</title>
        <authorList>
            <person name="Craig R.J."/>
            <person name="Hasan A.R."/>
            <person name="Ness R.W."/>
            <person name="Keightley P.D."/>
        </authorList>
    </citation>
    <scope>NUCLEOTIDE SEQUENCE</scope>
    <source>
        <strain evidence="3">CCAP 11/70</strain>
    </source>
</reference>
<proteinExistence type="predicted"/>
<keyword evidence="4" id="KW-1185">Reference proteome</keyword>
<evidence type="ECO:0000313" key="4">
    <source>
        <dbReference type="Proteomes" id="UP000612055"/>
    </source>
</evidence>
<dbReference type="Pfam" id="PF05548">
    <property type="entry name" value="Peptidase_M11"/>
    <property type="match status" value="1"/>
</dbReference>
<feature type="domain" description="Peptidase M11 gametolysin" evidence="2">
    <location>
        <begin position="1"/>
        <end position="132"/>
    </location>
</feature>
<dbReference type="Proteomes" id="UP000612055">
    <property type="component" value="Unassembled WGS sequence"/>
</dbReference>
<evidence type="ECO:0000259" key="2">
    <source>
        <dbReference type="Pfam" id="PF05548"/>
    </source>
</evidence>
<dbReference type="EMBL" id="JAEHOE010000033">
    <property type="protein sequence ID" value="KAG2494031.1"/>
    <property type="molecule type" value="Genomic_DNA"/>
</dbReference>
<feature type="region of interest" description="Disordered" evidence="1">
    <location>
        <begin position="169"/>
        <end position="197"/>
    </location>
</feature>
<accession>A0A835Y4K3</accession>
<evidence type="ECO:0000313" key="3">
    <source>
        <dbReference type="EMBL" id="KAG2494031.1"/>
    </source>
</evidence>
<gene>
    <name evidence="3" type="ORF">HYH03_007678</name>
</gene>
<comment type="caution">
    <text evidence="3">The sequence shown here is derived from an EMBL/GenBank/DDBJ whole genome shotgun (WGS) entry which is preliminary data.</text>
</comment>
<sequence>MGLASAALGGGDMSRATVPAGPGYTAPFMLPATYMTGAGAYVRIRTDWLSTYYLPDGSINTAWPTRNLYFGVRMSQGADWLASIVGNLPWNGAVTVHDVDASLDVDPLAAAFGPDRKVNFTTYISPNNRTVLARYQSAPAESSAAATPAATAPAATAALATTAAPATAPATAAPPTAAPAAAAPPTAAPAAAPAWCP</sequence>
<organism evidence="3 4">
    <name type="scientific">Edaphochlamys debaryana</name>
    <dbReference type="NCBI Taxonomy" id="47281"/>
    <lineage>
        <taxon>Eukaryota</taxon>
        <taxon>Viridiplantae</taxon>
        <taxon>Chlorophyta</taxon>
        <taxon>core chlorophytes</taxon>
        <taxon>Chlorophyceae</taxon>
        <taxon>CS clade</taxon>
        <taxon>Chlamydomonadales</taxon>
        <taxon>Chlamydomonadales incertae sedis</taxon>
        <taxon>Edaphochlamys</taxon>
    </lineage>
</organism>
<protein>
    <recommendedName>
        <fullName evidence="2">Peptidase M11 gametolysin domain-containing protein</fullName>
    </recommendedName>
</protein>
<dbReference type="AlphaFoldDB" id="A0A835Y4K3"/>
<dbReference type="OrthoDB" id="534918at2759"/>